<proteinExistence type="inferred from homology"/>
<evidence type="ECO:0000256" key="5">
    <source>
        <dbReference type="ARBA" id="ARBA00034746"/>
    </source>
</evidence>
<dbReference type="InterPro" id="IPR012879">
    <property type="entry name" value="CCDC47"/>
</dbReference>
<evidence type="ECO:0000313" key="10">
    <source>
        <dbReference type="Proteomes" id="UP000695022"/>
    </source>
</evidence>
<dbReference type="PANTHER" id="PTHR12883">
    <property type="entry name" value="ADIPOCYTE-SPECIFIC PROTEIN 4-RELATED"/>
    <property type="match status" value="1"/>
</dbReference>
<gene>
    <name evidence="11" type="primary">LOC106816891</name>
</gene>
<name>A0ABM1EXV0_PRICU</name>
<dbReference type="GeneID" id="106816891"/>
<feature type="region of interest" description="Disordered" evidence="8">
    <location>
        <begin position="426"/>
        <end position="487"/>
    </location>
</feature>
<feature type="compositionally biased region" description="Basic residues" evidence="8">
    <location>
        <begin position="471"/>
        <end position="487"/>
    </location>
</feature>
<keyword evidence="10" id="KW-1185">Reference proteome</keyword>
<accession>A0ABM1EXV0</accession>
<organism evidence="10 11">
    <name type="scientific">Priapulus caudatus</name>
    <name type="common">Priapulid worm</name>
    <dbReference type="NCBI Taxonomy" id="37621"/>
    <lineage>
        <taxon>Eukaryota</taxon>
        <taxon>Metazoa</taxon>
        <taxon>Ecdysozoa</taxon>
        <taxon>Scalidophora</taxon>
        <taxon>Priapulida</taxon>
        <taxon>Priapulimorpha</taxon>
        <taxon>Priapulimorphida</taxon>
        <taxon>Priapulidae</taxon>
        <taxon>Priapulus</taxon>
    </lineage>
</organism>
<feature type="compositionally biased region" description="Basic and acidic residues" evidence="8">
    <location>
        <begin position="46"/>
        <end position="64"/>
    </location>
</feature>
<feature type="chain" id="PRO_5045475178" description="PAT complex subunit CCDC47" evidence="9">
    <location>
        <begin position="20"/>
        <end position="487"/>
    </location>
</feature>
<keyword evidence="3" id="KW-0472">Membrane</keyword>
<dbReference type="Proteomes" id="UP000695022">
    <property type="component" value="Unplaced"/>
</dbReference>
<comment type="subcellular location">
    <subcellularLocation>
        <location evidence="4">Rough endoplasmic reticulum membrane</location>
        <topology evidence="4">Single-pass type I membrane protein</topology>
    </subcellularLocation>
</comment>
<evidence type="ECO:0000313" key="11">
    <source>
        <dbReference type="RefSeq" id="XP_014677021.1"/>
    </source>
</evidence>
<keyword evidence="2" id="KW-1133">Transmembrane helix</keyword>
<evidence type="ECO:0000256" key="8">
    <source>
        <dbReference type="SAM" id="MobiDB-lite"/>
    </source>
</evidence>
<feature type="compositionally biased region" description="Basic and acidic residues" evidence="8">
    <location>
        <begin position="437"/>
        <end position="470"/>
    </location>
</feature>
<comment type="similarity">
    <text evidence="5">Belongs to the CCDC47 family.</text>
</comment>
<protein>
    <recommendedName>
        <fullName evidence="6">PAT complex subunit CCDC47</fullName>
    </recommendedName>
    <alternativeName>
        <fullName evidence="7">Coiled-coil domain-containing protein 47</fullName>
    </alternativeName>
</protein>
<evidence type="ECO:0000256" key="7">
    <source>
        <dbReference type="ARBA" id="ARBA00034902"/>
    </source>
</evidence>
<reference evidence="11" key="1">
    <citation type="submission" date="2025-08" db="UniProtKB">
        <authorList>
            <consortium name="RefSeq"/>
        </authorList>
    </citation>
    <scope>IDENTIFICATION</scope>
</reference>
<dbReference type="Pfam" id="PF07946">
    <property type="entry name" value="CCDC47"/>
    <property type="match status" value="1"/>
</dbReference>
<keyword evidence="1" id="KW-0812">Transmembrane</keyword>
<evidence type="ECO:0000256" key="9">
    <source>
        <dbReference type="SAM" id="SignalP"/>
    </source>
</evidence>
<dbReference type="RefSeq" id="XP_014677021.1">
    <property type="nucleotide sequence ID" value="XM_014821535.1"/>
</dbReference>
<keyword evidence="9" id="KW-0732">Signal</keyword>
<evidence type="ECO:0000256" key="3">
    <source>
        <dbReference type="ARBA" id="ARBA00023136"/>
    </source>
</evidence>
<feature type="signal peptide" evidence="9">
    <location>
        <begin position="1"/>
        <end position="19"/>
    </location>
</feature>
<feature type="compositionally biased region" description="Acidic residues" evidence="8">
    <location>
        <begin position="34"/>
        <end position="45"/>
    </location>
</feature>
<evidence type="ECO:0000256" key="2">
    <source>
        <dbReference type="ARBA" id="ARBA00022989"/>
    </source>
</evidence>
<feature type="compositionally biased region" description="Acidic residues" evidence="8">
    <location>
        <begin position="65"/>
        <end position="109"/>
    </location>
</feature>
<feature type="region of interest" description="Disordered" evidence="8">
    <location>
        <begin position="34"/>
        <end position="127"/>
    </location>
</feature>
<evidence type="ECO:0000256" key="6">
    <source>
        <dbReference type="ARBA" id="ARBA00034875"/>
    </source>
</evidence>
<dbReference type="PANTHER" id="PTHR12883:SF0">
    <property type="entry name" value="PAT COMPLEX SUBUNIT CCDC47"/>
    <property type="match status" value="1"/>
</dbReference>
<sequence>MRGILVWLLLLVAIAAVQSANHHGAEIEDNEFAEFEEFDDEDDEFLDKPKESRETTKRESVEKSETDDDDEEYEEEEEEEEEEEDDHEGVVEDEEDDEFEHFTDEEEFEGFDKDVKSSPGRAKSQDTPDLKITNIPLHLRTNWDSFYVEILMLVGLAVYFLNFLAGKSKNQRLANAWFTAHRELLEANFKLVGDDGVATEPVQGEMLKESENTYMLWCSGRTCCEGMLVELKFLKRQDLISVISRLLRPVCDQIMVKVTMDADNMDTFVFAVAQKRTATRIHKDQADLSQFCTEKKAGEKLGLPSQFVLLSEIGEATTAMLDGKMMAILRNFTEMVDYIHFSDQYTGPKLQDEQQQSELPKRTKMLLFVFNVPGQGNATVDTMMTMKPLLQLVFHCMEKVKRFKLSKEAKTKAERNRQKMEEQYLKQLHSQRQEQAQQRREDKRRAEKEKILAEDDPDKQRKMEERDHRRDVKKRQPKVKQMKVRAM</sequence>
<evidence type="ECO:0000256" key="4">
    <source>
        <dbReference type="ARBA" id="ARBA00034697"/>
    </source>
</evidence>
<evidence type="ECO:0000256" key="1">
    <source>
        <dbReference type="ARBA" id="ARBA00022692"/>
    </source>
</evidence>